<comment type="caution">
    <text evidence="1">The sequence shown here is derived from an EMBL/GenBank/DDBJ whole genome shotgun (WGS) entry which is preliminary data.</text>
</comment>
<proteinExistence type="predicted"/>
<dbReference type="Proteomes" id="UP000789860">
    <property type="component" value="Unassembled WGS sequence"/>
</dbReference>
<protein>
    <submittedName>
        <fullName evidence="1">1948_t:CDS:1</fullName>
    </submittedName>
</protein>
<sequence>MDDLDNLIWGSNATKPPTQKNNNTPLNAMRGDSTIIPATKSSTSIPLRNKIAAKPSPSNQNIFRSQANNANLPVFNRFNKDDSNSSTTPIFLAPELNIPSTNSTLNRSPLSNSPAESPKLSPAKNNTEAFDNLLSFNKKSTNLSLLEQLKLQEQEQRRKAQEEHQRITKHYDQTNFWDSLEKKGSGSSSPLPQLSGDLFDDILTTSSSEFGSFETAQNNPLKDKTPLTRSIPAGNNINKWDTNFLSNNTTTSKEKFSSTTDDLLDFGIFDKPPSSVSPTKVDEDKIDPLSIQAKPIMKNKNIISESNFQDLNVNKIPNDDSKDHLIAQIVEMGFSAAEADTALAATDGKEDVQSAIEILFQQREAEDQLRKRQADKRDTFKTKQDLGRRRSSSTLSFPRRDDDGDDDSEPGFSPHGRYSSKSSPFSVPKRNIYGRNASDGESSDRSSSSTSSNFYQSKEKLISTASEFGLSALKKASELYKQSKDKVNKALVELQLQHELEEDSARRPRWMQDNEFQESDDYSSEKYGDSNGKLGGKSSDKRGGLQKIASSCDNTSSENLDAVNLNRFGSRHGDKYGRLEKFHDSYDDDSSSDEDQPVIDNFVPVSSNFKRSDEGNRMSNYDLVDSKKSPKPPKPAVPPRFTKPNIDFNNSSYISPARRRPHTNSTPTIVGEPSPPKIVKAPRPTVHVSQEQMRNSEFHKAKGNETFKLGQFGEAEKFYSLAIDCLPSKHIQLAVLYNNRATAKLKNGDQRGCAEDCTLALQLIDDYTLPPPPGVSIDLKTQYTKALLRRASAYESMEKYDKAKDDYQKLMNVDPNSNKKVSDGLRRCQQAINMSSSDIKPVQNGSNSYGFDDNFTFSSTQTSANISTYQMPLNTFVAPLNEFGFIDPTMVKPATSILTTETIIDPNNPAVVKLRNQTRQQEFEDAEKLRCKDQVDQKIMQWVGGKETNIRALISSLDIVLWEGLGWKTIGLHELVTPAQVKIKYMKAIGKVHPDKLDSSTTIEQRLIAN</sequence>
<evidence type="ECO:0000313" key="2">
    <source>
        <dbReference type="Proteomes" id="UP000789860"/>
    </source>
</evidence>
<accession>A0ACA9KDL4</accession>
<gene>
    <name evidence="1" type="ORF">SCALOS_LOCUS1901</name>
</gene>
<feature type="non-terminal residue" evidence="1">
    <location>
        <position position="1010"/>
    </location>
</feature>
<keyword evidence="2" id="KW-1185">Reference proteome</keyword>
<name>A0ACA9KDL4_9GLOM</name>
<dbReference type="EMBL" id="CAJVPM010001498">
    <property type="protein sequence ID" value="CAG8467932.1"/>
    <property type="molecule type" value="Genomic_DNA"/>
</dbReference>
<organism evidence="1 2">
    <name type="scientific">Scutellospora calospora</name>
    <dbReference type="NCBI Taxonomy" id="85575"/>
    <lineage>
        <taxon>Eukaryota</taxon>
        <taxon>Fungi</taxon>
        <taxon>Fungi incertae sedis</taxon>
        <taxon>Mucoromycota</taxon>
        <taxon>Glomeromycotina</taxon>
        <taxon>Glomeromycetes</taxon>
        <taxon>Diversisporales</taxon>
        <taxon>Gigasporaceae</taxon>
        <taxon>Scutellospora</taxon>
    </lineage>
</organism>
<reference evidence="1" key="1">
    <citation type="submission" date="2021-06" db="EMBL/GenBank/DDBJ databases">
        <authorList>
            <person name="Kallberg Y."/>
            <person name="Tangrot J."/>
            <person name="Rosling A."/>
        </authorList>
    </citation>
    <scope>NUCLEOTIDE SEQUENCE</scope>
    <source>
        <strain evidence="1">AU212A</strain>
    </source>
</reference>
<evidence type="ECO:0000313" key="1">
    <source>
        <dbReference type="EMBL" id="CAG8467932.1"/>
    </source>
</evidence>